<dbReference type="AlphaFoldDB" id="A0A2I4EAA3"/>
<dbReference type="Pfam" id="PF25284">
    <property type="entry name" value="DUF7874"/>
    <property type="match status" value="1"/>
</dbReference>
<dbReference type="Proteomes" id="UP000235220">
    <property type="component" value="Chromosome 5"/>
</dbReference>
<protein>
    <submittedName>
        <fullName evidence="2">Uncharacterized protein LOC108987772</fullName>
    </submittedName>
</protein>
<evidence type="ECO:0000313" key="1">
    <source>
        <dbReference type="Proteomes" id="UP000235220"/>
    </source>
</evidence>
<gene>
    <name evidence="2" type="primary">LOC108987772</name>
</gene>
<dbReference type="FunCoup" id="A0A2I4EAA3">
    <property type="interactions" value="69"/>
</dbReference>
<dbReference type="OrthoDB" id="1868634at2759"/>
<dbReference type="Gramene" id="Jr05_02760_p1">
    <property type="protein sequence ID" value="cds.Jr05_02760_p1"/>
    <property type="gene ID" value="Jr05_02760"/>
</dbReference>
<dbReference type="PANTHER" id="PTHR37754">
    <property type="entry name" value="CALCIUM ION-BINDING PROTEIN"/>
    <property type="match status" value="1"/>
</dbReference>
<dbReference type="KEGG" id="jre:108987772"/>
<dbReference type="STRING" id="51240.A0A2I4EAA3"/>
<dbReference type="InterPro" id="IPR057196">
    <property type="entry name" value="DUF7874"/>
</dbReference>
<accession>A0A2I4EAA3</accession>
<dbReference type="GeneID" id="108987772"/>
<proteinExistence type="predicted"/>
<evidence type="ECO:0000313" key="2">
    <source>
        <dbReference type="RefSeq" id="XP_018816329.1"/>
    </source>
</evidence>
<keyword evidence="1" id="KW-1185">Reference proteome</keyword>
<reference evidence="2" key="1">
    <citation type="submission" date="2025-08" db="UniProtKB">
        <authorList>
            <consortium name="RefSeq"/>
        </authorList>
    </citation>
    <scope>IDENTIFICATION</scope>
    <source>
        <tissue evidence="2">Leaves</tissue>
    </source>
</reference>
<sequence length="171" mass="19033">MITSSQKMGVASSFMGKGMFQSKQASDFISGTLYDQFIKKDIKNFDDFHIAVLDIFNSLNSALPSKHYDVPSRKDIEEIFTKWTKLAKDQKKDEFIDFMMKYVNQNKPDGAMIIAGIVAPPGAMVAKRAGESVGQLNMIKAIPDVVFVPSATMLVLVAVKFYKRIFMGVSS</sequence>
<organism evidence="1 2">
    <name type="scientific">Juglans regia</name>
    <name type="common">English walnut</name>
    <dbReference type="NCBI Taxonomy" id="51240"/>
    <lineage>
        <taxon>Eukaryota</taxon>
        <taxon>Viridiplantae</taxon>
        <taxon>Streptophyta</taxon>
        <taxon>Embryophyta</taxon>
        <taxon>Tracheophyta</taxon>
        <taxon>Spermatophyta</taxon>
        <taxon>Magnoliopsida</taxon>
        <taxon>eudicotyledons</taxon>
        <taxon>Gunneridae</taxon>
        <taxon>Pentapetalae</taxon>
        <taxon>rosids</taxon>
        <taxon>fabids</taxon>
        <taxon>Fagales</taxon>
        <taxon>Juglandaceae</taxon>
        <taxon>Juglans</taxon>
    </lineage>
</organism>
<dbReference type="RefSeq" id="XP_018816329.1">
    <property type="nucleotide sequence ID" value="XM_018960784.2"/>
</dbReference>
<dbReference type="PANTHER" id="PTHR37754:SF1">
    <property type="entry name" value="CALCIUM ION-BINDING PROTEIN"/>
    <property type="match status" value="1"/>
</dbReference>
<name>A0A2I4EAA3_JUGRE</name>